<dbReference type="CDD" id="cd08048">
    <property type="entry name" value="HFD_TAF11"/>
    <property type="match status" value="1"/>
</dbReference>
<evidence type="ECO:0000313" key="9">
    <source>
        <dbReference type="Proteomes" id="UP000005237"/>
    </source>
</evidence>
<evidence type="ECO:0000256" key="2">
    <source>
        <dbReference type="ARBA" id="ARBA00009788"/>
    </source>
</evidence>
<evidence type="ECO:0000259" key="7">
    <source>
        <dbReference type="Pfam" id="PF04719"/>
    </source>
</evidence>
<dbReference type="Proteomes" id="UP000005237">
    <property type="component" value="Unassembled WGS sequence"/>
</dbReference>
<name>A0A8R1IPQ9_CAEJA</name>
<keyword evidence="9" id="KW-1185">Reference proteome</keyword>
<keyword evidence="3" id="KW-0805">Transcription regulation</keyword>
<comment type="similarity">
    <text evidence="2">Belongs to the TAF11 family.</text>
</comment>
<dbReference type="PANTHER" id="PTHR13218:SF8">
    <property type="entry name" value="TRANSCRIPTION INITIATION FACTOR TFIID SUBUNIT 11"/>
    <property type="match status" value="1"/>
</dbReference>
<protein>
    <submittedName>
        <fullName evidence="8">TAFII28 domain-containing protein</fullName>
    </submittedName>
</protein>
<dbReference type="GO" id="GO:0051123">
    <property type="term" value="P:RNA polymerase II preinitiation complex assembly"/>
    <property type="evidence" value="ECO:0007669"/>
    <property type="project" value="InterPro"/>
</dbReference>
<dbReference type="AlphaFoldDB" id="A0A8R1IPQ9"/>
<dbReference type="GO" id="GO:0046982">
    <property type="term" value="F:protein heterodimerization activity"/>
    <property type="evidence" value="ECO:0007669"/>
    <property type="project" value="InterPro"/>
</dbReference>
<dbReference type="PANTHER" id="PTHR13218">
    <property type="entry name" value="TRANSCRIPTION INITIATION FACTOR TFIID SUBUNIT 11-RELATED"/>
    <property type="match status" value="1"/>
</dbReference>
<dbReference type="InterPro" id="IPR045127">
    <property type="entry name" value="TAF11-like"/>
</dbReference>
<reference evidence="9" key="1">
    <citation type="submission" date="2010-08" db="EMBL/GenBank/DDBJ databases">
        <authorList>
            <consortium name="Caenorhabditis japonica Sequencing Consortium"/>
            <person name="Wilson R.K."/>
        </authorList>
    </citation>
    <scope>NUCLEOTIDE SEQUENCE [LARGE SCALE GENOMIC DNA]</scope>
    <source>
        <strain evidence="9">DF5081</strain>
    </source>
</reference>
<comment type="subcellular location">
    <subcellularLocation>
        <location evidence="1">Nucleus</location>
    </subcellularLocation>
</comment>
<dbReference type="InterPro" id="IPR009072">
    <property type="entry name" value="Histone-fold"/>
</dbReference>
<dbReference type="EnsemblMetazoa" id="CJA40915a.1">
    <property type="protein sequence ID" value="CJA40915a.1"/>
    <property type="gene ID" value="WBGene00216763"/>
</dbReference>
<feature type="domain" description="TAFII28-like protein" evidence="7">
    <location>
        <begin position="201"/>
        <end position="258"/>
    </location>
</feature>
<dbReference type="Gene3D" id="1.10.20.10">
    <property type="entry name" value="Histone, subunit A"/>
    <property type="match status" value="1"/>
</dbReference>
<organism evidence="8 9">
    <name type="scientific">Caenorhabditis japonica</name>
    <dbReference type="NCBI Taxonomy" id="281687"/>
    <lineage>
        <taxon>Eukaryota</taxon>
        <taxon>Metazoa</taxon>
        <taxon>Ecdysozoa</taxon>
        <taxon>Nematoda</taxon>
        <taxon>Chromadorea</taxon>
        <taxon>Rhabditida</taxon>
        <taxon>Rhabditina</taxon>
        <taxon>Rhabditomorpha</taxon>
        <taxon>Rhabditoidea</taxon>
        <taxon>Rhabditidae</taxon>
        <taxon>Peloderinae</taxon>
        <taxon>Caenorhabditis</taxon>
    </lineage>
</organism>
<dbReference type="SUPFAM" id="SSF47113">
    <property type="entry name" value="Histone-fold"/>
    <property type="match status" value="1"/>
</dbReference>
<dbReference type="GO" id="GO:0005669">
    <property type="term" value="C:transcription factor TFIID complex"/>
    <property type="evidence" value="ECO:0007669"/>
    <property type="project" value="InterPro"/>
</dbReference>
<proteinExistence type="inferred from homology"/>
<evidence type="ECO:0000256" key="3">
    <source>
        <dbReference type="ARBA" id="ARBA00023015"/>
    </source>
</evidence>
<sequence>MSVNIEQDDLFGGVSDSDSDSEKNSDDEPEPIIVLQEMAMRWVNVGRPYLLTVKYSSEDEEPPIVENLFTLSPSADESDGSDSDSGASFHSVVDQIEGEVEQKLKAEPQPEPSPLKRKLEISVPHVPQKPHVPEKLPTAKDDYSLTENTEEARRMKDLILLANLSKSQLERYEVYRRYLPLFVPDAKIGFLDQISKNPPSKKLIGDVTGTAPSDQLVLAIRSLTKMFVGDLVEEAVELREIQHEQDKPIQPKHIKFVFQELVEKGKLWPPYGSK</sequence>
<accession>A0A8R1IPQ9</accession>
<evidence type="ECO:0000256" key="5">
    <source>
        <dbReference type="ARBA" id="ARBA00023242"/>
    </source>
</evidence>
<evidence type="ECO:0000313" key="8">
    <source>
        <dbReference type="EnsemblMetazoa" id="CJA40915a.1"/>
    </source>
</evidence>
<evidence type="ECO:0000256" key="6">
    <source>
        <dbReference type="SAM" id="MobiDB-lite"/>
    </source>
</evidence>
<evidence type="ECO:0000256" key="1">
    <source>
        <dbReference type="ARBA" id="ARBA00004123"/>
    </source>
</evidence>
<keyword evidence="5" id="KW-0539">Nucleus</keyword>
<keyword evidence="4" id="KW-0804">Transcription</keyword>
<feature type="region of interest" description="Disordered" evidence="6">
    <location>
        <begin position="1"/>
        <end position="32"/>
    </location>
</feature>
<dbReference type="GO" id="GO:0016251">
    <property type="term" value="F:RNA polymerase II general transcription initiation factor activity"/>
    <property type="evidence" value="ECO:0007669"/>
    <property type="project" value="TreeGrafter"/>
</dbReference>
<dbReference type="Pfam" id="PF04719">
    <property type="entry name" value="TAFII28"/>
    <property type="match status" value="1"/>
</dbReference>
<dbReference type="InterPro" id="IPR006809">
    <property type="entry name" value="TAFII28_dom"/>
</dbReference>
<reference evidence="8" key="2">
    <citation type="submission" date="2022-06" db="UniProtKB">
        <authorList>
            <consortium name="EnsemblMetazoa"/>
        </authorList>
    </citation>
    <scope>IDENTIFICATION</scope>
    <source>
        <strain evidence="8">DF5081</strain>
    </source>
</reference>
<evidence type="ECO:0000256" key="4">
    <source>
        <dbReference type="ARBA" id="ARBA00023163"/>
    </source>
</evidence>